<reference evidence="1 2" key="1">
    <citation type="journal article" date="2014" name="Genome Biol. Evol.">
        <title>The genome of the myxosporean Thelohanellus kitauei shows adaptations to nutrient acquisition within its fish host.</title>
        <authorList>
            <person name="Yang Y."/>
            <person name="Xiong J."/>
            <person name="Zhou Z."/>
            <person name="Huo F."/>
            <person name="Miao W."/>
            <person name="Ran C."/>
            <person name="Liu Y."/>
            <person name="Zhang J."/>
            <person name="Feng J."/>
            <person name="Wang M."/>
            <person name="Wang M."/>
            <person name="Wang L."/>
            <person name="Yao B."/>
        </authorList>
    </citation>
    <scope>NUCLEOTIDE SEQUENCE [LARGE SCALE GENOMIC DNA]</scope>
    <source>
        <strain evidence="1">Wuqing</strain>
    </source>
</reference>
<gene>
    <name evidence="1" type="ORF">RF11_09567</name>
</gene>
<comment type="caution">
    <text evidence="1">The sequence shown here is derived from an EMBL/GenBank/DDBJ whole genome shotgun (WGS) entry which is preliminary data.</text>
</comment>
<protein>
    <submittedName>
        <fullName evidence="1">Uncharacterized protein</fullName>
    </submittedName>
</protein>
<dbReference type="EMBL" id="JWZT01003528">
    <property type="protein sequence ID" value="KII66464.1"/>
    <property type="molecule type" value="Genomic_DNA"/>
</dbReference>
<keyword evidence="2" id="KW-1185">Reference proteome</keyword>
<evidence type="ECO:0000313" key="1">
    <source>
        <dbReference type="EMBL" id="KII66464.1"/>
    </source>
</evidence>
<name>A0A0C2IM08_THEKT</name>
<sequence length="136" mass="15486">MSSDQQNKSAVVESHKIAVPIPLTNKPLYDVTEIIKILARIFRDQSVKQSAIIFLGAILLNWISWLRQGCSLSTLVHAKTFVIDRGKDESDASSDTTKISVLRQTINKRINDETHLTRSIYSNIRRKDLDILKFFS</sequence>
<organism evidence="1 2">
    <name type="scientific">Thelohanellus kitauei</name>
    <name type="common">Myxosporean</name>
    <dbReference type="NCBI Taxonomy" id="669202"/>
    <lineage>
        <taxon>Eukaryota</taxon>
        <taxon>Metazoa</taxon>
        <taxon>Cnidaria</taxon>
        <taxon>Myxozoa</taxon>
        <taxon>Myxosporea</taxon>
        <taxon>Bivalvulida</taxon>
        <taxon>Platysporina</taxon>
        <taxon>Myxobolidae</taxon>
        <taxon>Thelohanellus</taxon>
    </lineage>
</organism>
<dbReference type="Proteomes" id="UP000031668">
    <property type="component" value="Unassembled WGS sequence"/>
</dbReference>
<dbReference type="AlphaFoldDB" id="A0A0C2IM08"/>
<accession>A0A0C2IM08</accession>
<proteinExistence type="predicted"/>
<evidence type="ECO:0000313" key="2">
    <source>
        <dbReference type="Proteomes" id="UP000031668"/>
    </source>
</evidence>